<sequence>MTFKFFDKLSQNLIELLSDKDEYKKIEWNAKLKGVCDKSYYYSLKFDIKTSTEQEKCQKDFVENDSSLTEMKRNFYLMNDKNNFRNWASKNNEINKLIQECQQTAQTAVKPVHIIEWISYDRFKNVKYLAKEGCATISSAIWKDGCYYKMEFRKTNIGKIWKTNNCFEKIE</sequence>
<name>A0A397INK9_9GLOM</name>
<protein>
    <submittedName>
        <fullName evidence="1">Uncharacterized protein</fullName>
    </submittedName>
</protein>
<evidence type="ECO:0000313" key="2">
    <source>
        <dbReference type="Proteomes" id="UP000266861"/>
    </source>
</evidence>
<dbReference type="AlphaFoldDB" id="A0A397INK9"/>
<organism evidence="1 2">
    <name type="scientific">Diversispora epigaea</name>
    <dbReference type="NCBI Taxonomy" id="1348612"/>
    <lineage>
        <taxon>Eukaryota</taxon>
        <taxon>Fungi</taxon>
        <taxon>Fungi incertae sedis</taxon>
        <taxon>Mucoromycota</taxon>
        <taxon>Glomeromycotina</taxon>
        <taxon>Glomeromycetes</taxon>
        <taxon>Diversisporales</taxon>
        <taxon>Diversisporaceae</taxon>
        <taxon>Diversispora</taxon>
    </lineage>
</organism>
<keyword evidence="2" id="KW-1185">Reference proteome</keyword>
<dbReference type="Proteomes" id="UP000266861">
    <property type="component" value="Unassembled WGS sequence"/>
</dbReference>
<accession>A0A397INK9</accession>
<reference evidence="1 2" key="1">
    <citation type="submission" date="2018-08" db="EMBL/GenBank/DDBJ databases">
        <title>Genome and evolution of the arbuscular mycorrhizal fungus Diversispora epigaea (formerly Glomus versiforme) and its bacterial endosymbionts.</title>
        <authorList>
            <person name="Sun X."/>
            <person name="Fei Z."/>
            <person name="Harrison M."/>
        </authorList>
    </citation>
    <scope>NUCLEOTIDE SEQUENCE [LARGE SCALE GENOMIC DNA]</scope>
    <source>
        <strain evidence="1 2">IT104</strain>
    </source>
</reference>
<evidence type="ECO:0000313" key="1">
    <source>
        <dbReference type="EMBL" id="RHZ76557.1"/>
    </source>
</evidence>
<proteinExistence type="predicted"/>
<gene>
    <name evidence="1" type="ORF">Glove_196g125</name>
</gene>
<comment type="caution">
    <text evidence="1">The sequence shown here is derived from an EMBL/GenBank/DDBJ whole genome shotgun (WGS) entry which is preliminary data.</text>
</comment>
<dbReference type="OrthoDB" id="192267at2759"/>
<dbReference type="EMBL" id="PQFF01000184">
    <property type="protein sequence ID" value="RHZ76557.1"/>
    <property type="molecule type" value="Genomic_DNA"/>
</dbReference>